<dbReference type="InterPro" id="IPR020471">
    <property type="entry name" value="AKR"/>
</dbReference>
<sequence length="311" mass="33105">MRHVVLGPTGLVVPEISVGAATWWDDAGVPVETSDALARRVLSGARADDPRYLDTSNNYGAGESERRIGRVLRSLGGVPDGATIQTKADRDMATGDFSGTRVRRSLEESMERLGVDRLPLVFLHDPENVAWNAAWSADGAVAALVAARDEGIVGHLGISGGPVGMLADYVRTGVFDVLITHNRWTLVDRGADALLTLARDRGLGVLNAAPYGGGMLTRWPLDRVRYAYGDAPRALLDAADAMGRIAHEAGVPFAAVALQHSTRDPRIDSTIVGMRGVDDLDATLALLDVDVPDDLWAAIGAVPLDPSTFQR</sequence>
<comment type="caution">
    <text evidence="2">The sequence shown here is derived from an EMBL/GenBank/DDBJ whole genome shotgun (WGS) entry which is preliminary data.</text>
</comment>
<dbReference type="GO" id="GO:0016491">
    <property type="term" value="F:oxidoreductase activity"/>
    <property type="evidence" value="ECO:0007669"/>
    <property type="project" value="InterPro"/>
</dbReference>
<dbReference type="AlphaFoldDB" id="A0A2M8WJA9"/>
<dbReference type="SUPFAM" id="SSF51430">
    <property type="entry name" value="NAD(P)-linked oxidoreductase"/>
    <property type="match status" value="1"/>
</dbReference>
<evidence type="ECO:0000313" key="3">
    <source>
        <dbReference type="Proteomes" id="UP000231586"/>
    </source>
</evidence>
<dbReference type="EMBL" id="PGTZ01000009">
    <property type="protein sequence ID" value="PJI91014.1"/>
    <property type="molecule type" value="Genomic_DNA"/>
</dbReference>
<dbReference type="PANTHER" id="PTHR42686:SF1">
    <property type="entry name" value="GH17980P-RELATED"/>
    <property type="match status" value="1"/>
</dbReference>
<keyword evidence="3" id="KW-1185">Reference proteome</keyword>
<dbReference type="OrthoDB" id="9768851at2"/>
<gene>
    <name evidence="2" type="ORF">CLV34_2273</name>
</gene>
<accession>A0A2M8WJA9</accession>
<protein>
    <submittedName>
        <fullName evidence="2">D-threo-aldose 1-dehydrogenase</fullName>
    </submittedName>
</protein>
<evidence type="ECO:0000259" key="1">
    <source>
        <dbReference type="Pfam" id="PF00248"/>
    </source>
</evidence>
<name>A0A2M8WJA9_9MICO</name>
<dbReference type="GO" id="GO:0005829">
    <property type="term" value="C:cytosol"/>
    <property type="evidence" value="ECO:0007669"/>
    <property type="project" value="TreeGrafter"/>
</dbReference>
<feature type="domain" description="NADP-dependent oxidoreductase" evidence="1">
    <location>
        <begin position="16"/>
        <end position="299"/>
    </location>
</feature>
<dbReference type="Gene3D" id="3.20.20.100">
    <property type="entry name" value="NADP-dependent oxidoreductase domain"/>
    <property type="match status" value="1"/>
</dbReference>
<dbReference type="Pfam" id="PF00248">
    <property type="entry name" value="Aldo_ket_red"/>
    <property type="match status" value="1"/>
</dbReference>
<dbReference type="InterPro" id="IPR023210">
    <property type="entry name" value="NADP_OxRdtase_dom"/>
</dbReference>
<dbReference type="InterPro" id="IPR036812">
    <property type="entry name" value="NAD(P)_OxRdtase_dom_sf"/>
</dbReference>
<reference evidence="2 3" key="1">
    <citation type="submission" date="2017-11" db="EMBL/GenBank/DDBJ databases">
        <title>Genomic Encyclopedia of Archaeal and Bacterial Type Strains, Phase II (KMG-II): From Individual Species to Whole Genera.</title>
        <authorList>
            <person name="Goeker M."/>
        </authorList>
    </citation>
    <scope>NUCLEOTIDE SEQUENCE [LARGE SCALE GENOMIC DNA]</scope>
    <source>
        <strain evidence="2 3">DSM 22413</strain>
    </source>
</reference>
<dbReference type="PANTHER" id="PTHR42686">
    <property type="entry name" value="GH17980P-RELATED"/>
    <property type="match status" value="1"/>
</dbReference>
<evidence type="ECO:0000313" key="2">
    <source>
        <dbReference type="EMBL" id="PJI91014.1"/>
    </source>
</evidence>
<dbReference type="RefSeq" id="WP_100350413.1">
    <property type="nucleotide sequence ID" value="NZ_PGTZ01000009.1"/>
</dbReference>
<dbReference type="CDD" id="cd19090">
    <property type="entry name" value="AKR_AKR15A-like"/>
    <property type="match status" value="1"/>
</dbReference>
<organism evidence="2 3">
    <name type="scientific">Luteimicrobium subarcticum</name>
    <dbReference type="NCBI Taxonomy" id="620910"/>
    <lineage>
        <taxon>Bacteria</taxon>
        <taxon>Bacillati</taxon>
        <taxon>Actinomycetota</taxon>
        <taxon>Actinomycetes</taxon>
        <taxon>Micrococcales</taxon>
        <taxon>Luteimicrobium</taxon>
    </lineage>
</organism>
<dbReference type="Proteomes" id="UP000231586">
    <property type="component" value="Unassembled WGS sequence"/>
</dbReference>
<proteinExistence type="predicted"/>